<dbReference type="EMBL" id="CABFNS010000757">
    <property type="protein sequence ID" value="VUC26824.1"/>
    <property type="molecule type" value="Genomic_DNA"/>
</dbReference>
<accession>A0ABY6U716</accession>
<name>A0ABY6U716_BIOOC</name>
<evidence type="ECO:0000313" key="1">
    <source>
        <dbReference type="EMBL" id="VUC26824.1"/>
    </source>
</evidence>
<proteinExistence type="predicted"/>
<keyword evidence="2" id="KW-1185">Reference proteome</keyword>
<protein>
    <submittedName>
        <fullName evidence="1">Uncharacterized protein</fullName>
    </submittedName>
</protein>
<organism evidence="1 2">
    <name type="scientific">Bionectria ochroleuca</name>
    <name type="common">Gliocladium roseum</name>
    <dbReference type="NCBI Taxonomy" id="29856"/>
    <lineage>
        <taxon>Eukaryota</taxon>
        <taxon>Fungi</taxon>
        <taxon>Dikarya</taxon>
        <taxon>Ascomycota</taxon>
        <taxon>Pezizomycotina</taxon>
        <taxon>Sordariomycetes</taxon>
        <taxon>Hypocreomycetidae</taxon>
        <taxon>Hypocreales</taxon>
        <taxon>Bionectriaceae</taxon>
        <taxon>Clonostachys</taxon>
    </lineage>
</organism>
<reference evidence="1 2" key="1">
    <citation type="submission" date="2019-06" db="EMBL/GenBank/DDBJ databases">
        <authorList>
            <person name="Broberg M."/>
        </authorList>
    </citation>
    <scope>NUCLEOTIDE SEQUENCE [LARGE SCALE GENOMIC DNA]</scope>
</reference>
<evidence type="ECO:0000313" key="2">
    <source>
        <dbReference type="Proteomes" id="UP000766486"/>
    </source>
</evidence>
<dbReference type="Proteomes" id="UP000766486">
    <property type="component" value="Unassembled WGS sequence"/>
</dbReference>
<comment type="caution">
    <text evidence="1">The sequence shown here is derived from an EMBL/GenBank/DDBJ whole genome shotgun (WGS) entry which is preliminary data.</text>
</comment>
<sequence>MASQAEMTRVYVAFKRLAQLAAKSWKDDFTQLSTDHAIWENKYGLPTSSLKGGTIRTHVDLILTGWSEVVKEDLPLTLPYPDSETYESVIAFTQQLENNLGEIFVGMLAREDVMAHTLKPLVTEMLELIDQILSQPAGPSQQSPDATSQ</sequence>
<gene>
    <name evidence="1" type="ORF">CLO192961_LOCUS197109</name>
</gene>